<evidence type="ECO:0000259" key="6">
    <source>
        <dbReference type="Pfam" id="PF01738"/>
    </source>
</evidence>
<sequence length="308" mass="33429">MGLNSAIFMASATSSSTSLLGPPFTTFSPNLQQINKICNLRINSDRRSSIRRDKCRRLCCSQVQIENETDEEACELVSGVEVSIGEGSDSVAAYLLTAVKNNNGTGILLLSDIFGFEDSCTRDFAYRIACNGYNVLLPDLFNGDPWRKGRSMSLFEPWLATHTQTATTNITASIKWMVESFVAAGISNKLGIVGFCFGGGKVIEVLAEDSDDRFGVGVSFYGTGIQPSVAAKIKAPVLYITGDEDPLCSVKVLEDIGRDNVGGSKVVVFNGRGHAFVHRPSSSEEDKDAEEAFTIMRNWLHNGLVVEK</sequence>
<dbReference type="Proteomes" id="UP000215914">
    <property type="component" value="Chromosome 2"/>
</dbReference>
<dbReference type="InterPro" id="IPR002925">
    <property type="entry name" value="Dienelactn_hydro"/>
</dbReference>
<organism evidence="8 9">
    <name type="scientific">Helianthus annuus</name>
    <name type="common">Common sunflower</name>
    <dbReference type="NCBI Taxonomy" id="4232"/>
    <lineage>
        <taxon>Eukaryota</taxon>
        <taxon>Viridiplantae</taxon>
        <taxon>Streptophyta</taxon>
        <taxon>Embryophyta</taxon>
        <taxon>Tracheophyta</taxon>
        <taxon>Spermatophyta</taxon>
        <taxon>Magnoliopsida</taxon>
        <taxon>eudicotyledons</taxon>
        <taxon>Gunneridae</taxon>
        <taxon>Pentapetalae</taxon>
        <taxon>asterids</taxon>
        <taxon>campanulids</taxon>
        <taxon>Asterales</taxon>
        <taxon>Asteraceae</taxon>
        <taxon>Asteroideae</taxon>
        <taxon>Heliantheae alliance</taxon>
        <taxon>Heliantheae</taxon>
        <taxon>Helianthus</taxon>
    </lineage>
</organism>
<evidence type="ECO:0000256" key="1">
    <source>
        <dbReference type="ARBA" id="ARBA00004514"/>
    </source>
</evidence>
<dbReference type="Gene3D" id="3.40.50.1820">
    <property type="entry name" value="alpha/beta hydrolase"/>
    <property type="match status" value="1"/>
</dbReference>
<proteinExistence type="inferred from homology"/>
<dbReference type="EMBL" id="CM007891">
    <property type="protein sequence ID" value="OTG33608.1"/>
    <property type="molecule type" value="Genomic_DNA"/>
</dbReference>
<dbReference type="GO" id="GO:0005829">
    <property type="term" value="C:cytosol"/>
    <property type="evidence" value="ECO:0007669"/>
    <property type="project" value="UniProtKB-SubCell"/>
</dbReference>
<reference evidence="7" key="3">
    <citation type="submission" date="2020-06" db="EMBL/GenBank/DDBJ databases">
        <title>Helianthus annuus Genome sequencing and assembly Release 2.</title>
        <authorList>
            <person name="Gouzy J."/>
            <person name="Langlade N."/>
            <person name="Munos S."/>
        </authorList>
    </citation>
    <scope>NUCLEOTIDE SEQUENCE</scope>
    <source>
        <tissue evidence="7">Leaves</tissue>
    </source>
</reference>
<dbReference type="OMA" id="DLPFQYD"/>
<reference evidence="7 9" key="1">
    <citation type="journal article" date="2017" name="Nature">
        <title>The sunflower genome provides insights into oil metabolism, flowering and Asterid evolution.</title>
        <authorList>
            <person name="Badouin H."/>
            <person name="Gouzy J."/>
            <person name="Grassa C.J."/>
            <person name="Murat F."/>
            <person name="Staton S.E."/>
            <person name="Cottret L."/>
            <person name="Lelandais-Briere C."/>
            <person name="Owens G.L."/>
            <person name="Carrere S."/>
            <person name="Mayjonade B."/>
            <person name="Legrand L."/>
            <person name="Gill N."/>
            <person name="Kane N.C."/>
            <person name="Bowers J.E."/>
            <person name="Hubner S."/>
            <person name="Bellec A."/>
            <person name="Berard A."/>
            <person name="Berges H."/>
            <person name="Blanchet N."/>
            <person name="Boniface M.C."/>
            <person name="Brunel D."/>
            <person name="Catrice O."/>
            <person name="Chaidir N."/>
            <person name="Claudel C."/>
            <person name="Donnadieu C."/>
            <person name="Faraut T."/>
            <person name="Fievet G."/>
            <person name="Helmstetter N."/>
            <person name="King M."/>
            <person name="Knapp S.J."/>
            <person name="Lai Z."/>
            <person name="Le Paslier M.C."/>
            <person name="Lippi Y."/>
            <person name="Lorenzon L."/>
            <person name="Mandel J.R."/>
            <person name="Marage G."/>
            <person name="Marchand G."/>
            <person name="Marquand E."/>
            <person name="Bret-Mestries E."/>
            <person name="Morien E."/>
            <person name="Nambeesan S."/>
            <person name="Nguyen T."/>
            <person name="Pegot-Espagnet P."/>
            <person name="Pouilly N."/>
            <person name="Raftis F."/>
            <person name="Sallet E."/>
            <person name="Schiex T."/>
            <person name="Thomas J."/>
            <person name="Vandecasteele C."/>
            <person name="Vares D."/>
            <person name="Vear F."/>
            <person name="Vautrin S."/>
            <person name="Crespi M."/>
            <person name="Mangin B."/>
            <person name="Burke J.M."/>
            <person name="Salse J."/>
            <person name="Munos S."/>
            <person name="Vincourt P."/>
            <person name="Rieseberg L.H."/>
            <person name="Langlade N.B."/>
        </authorList>
    </citation>
    <scope>NUCLEOTIDE SEQUENCE [LARGE SCALE GENOMIC DNA]</scope>
    <source>
        <strain evidence="9">cv. SF193</strain>
        <tissue evidence="7">Leaves</tissue>
    </source>
</reference>
<dbReference type="Gramene" id="mRNA:HanXRQr2_Chr02g0052521">
    <property type="protein sequence ID" value="mRNA:HanXRQr2_Chr02g0052521"/>
    <property type="gene ID" value="HanXRQr2_Chr02g0052521"/>
</dbReference>
<reference evidence="8" key="2">
    <citation type="submission" date="2017-02" db="EMBL/GenBank/DDBJ databases">
        <title>Sunflower complete genome.</title>
        <authorList>
            <person name="Langlade N."/>
            <person name="Munos S."/>
        </authorList>
    </citation>
    <scope>NUCLEOTIDE SEQUENCE [LARGE SCALE GENOMIC DNA]</scope>
    <source>
        <tissue evidence="8">Leaves</tissue>
    </source>
</reference>
<evidence type="ECO:0000256" key="5">
    <source>
        <dbReference type="ARBA" id="ARBA00022801"/>
    </source>
</evidence>
<dbReference type="GO" id="GO:0016787">
    <property type="term" value="F:hydrolase activity"/>
    <property type="evidence" value="ECO:0007669"/>
    <property type="project" value="UniProtKB-KW"/>
</dbReference>
<evidence type="ECO:0000256" key="4">
    <source>
        <dbReference type="ARBA" id="ARBA00022490"/>
    </source>
</evidence>
<keyword evidence="9" id="KW-1185">Reference proteome</keyword>
<dbReference type="InterPro" id="IPR042946">
    <property type="entry name" value="CMBL"/>
</dbReference>
<evidence type="ECO:0000256" key="2">
    <source>
        <dbReference type="ARBA" id="ARBA00008456"/>
    </source>
</evidence>
<keyword evidence="4" id="KW-0963">Cytoplasm</keyword>
<evidence type="ECO:0000313" key="7">
    <source>
        <dbReference type="EMBL" id="KAF5817396.1"/>
    </source>
</evidence>
<comment type="similarity">
    <text evidence="2">Belongs to the dienelactone hydrolase family.</text>
</comment>
<protein>
    <recommendedName>
        <fullName evidence="3">Carboxymethylenebutenolidase homolog</fullName>
    </recommendedName>
</protein>
<dbReference type="InParanoid" id="A0A251VDB0"/>
<evidence type="ECO:0000313" key="8">
    <source>
        <dbReference type="EMBL" id="OTG33608.1"/>
    </source>
</evidence>
<dbReference type="PANTHER" id="PTHR46812:SF1">
    <property type="entry name" value="CARBOXYMETHYLENEBUTENOLIDASE HOMOLOG"/>
    <property type="match status" value="1"/>
</dbReference>
<dbReference type="OrthoDB" id="17560at2759"/>
<gene>
    <name evidence="8" type="primary">CMBL</name>
    <name evidence="8" type="ORF">HannXRQ_Chr02g0036581</name>
    <name evidence="7" type="ORF">HanXRQr2_Chr02g0052521</name>
</gene>
<evidence type="ECO:0000313" key="9">
    <source>
        <dbReference type="Proteomes" id="UP000215914"/>
    </source>
</evidence>
<dbReference type="FunCoup" id="A0A251VDB0">
    <property type="interactions" value="1523"/>
</dbReference>
<comment type="subcellular location">
    <subcellularLocation>
        <location evidence="1">Cytoplasm</location>
        <location evidence="1">Cytosol</location>
    </subcellularLocation>
</comment>
<accession>A0A251VDB0</accession>
<dbReference type="SUPFAM" id="SSF53474">
    <property type="entry name" value="alpha/beta-Hydrolases"/>
    <property type="match status" value="1"/>
</dbReference>
<dbReference type="PANTHER" id="PTHR46812">
    <property type="entry name" value="CARBOXYMETHYLENEBUTENOLIDASE HOMOLOG"/>
    <property type="match status" value="1"/>
</dbReference>
<dbReference type="STRING" id="4232.A0A251VDB0"/>
<keyword evidence="5 7" id="KW-0378">Hydrolase</keyword>
<dbReference type="EMBL" id="MNCJ02000317">
    <property type="protein sequence ID" value="KAF5817396.1"/>
    <property type="molecule type" value="Genomic_DNA"/>
</dbReference>
<name>A0A251VDB0_HELAN</name>
<dbReference type="Pfam" id="PF01738">
    <property type="entry name" value="DLH"/>
    <property type="match status" value="1"/>
</dbReference>
<dbReference type="InterPro" id="IPR029058">
    <property type="entry name" value="AB_hydrolase_fold"/>
</dbReference>
<dbReference type="AlphaFoldDB" id="A0A251VDB0"/>
<feature type="domain" description="Dienelactone hydrolase" evidence="6">
    <location>
        <begin position="92"/>
        <end position="301"/>
    </location>
</feature>
<evidence type="ECO:0000256" key="3">
    <source>
        <dbReference type="ARBA" id="ARBA00014180"/>
    </source>
</evidence>